<evidence type="ECO:0000313" key="1">
    <source>
        <dbReference type="EMBL" id="MTS51674.1"/>
    </source>
</evidence>
<proteinExistence type="predicted"/>
<name>A0A6I3QLU8_9FIRM</name>
<sequence length="97" mass="10791">MHNNYIIPVNFTDAGKLLGTFPVRNSIEALCLLVPVALICLNLPGLSFTMRLMLTVGIAVIICGVALVGINDDSLSQFLSAWLRWRRKRAVIFYRGK</sequence>
<organism evidence="1 2">
    <name type="scientific">Ruthenibacterium lactatiformans</name>
    <dbReference type="NCBI Taxonomy" id="1550024"/>
    <lineage>
        <taxon>Bacteria</taxon>
        <taxon>Bacillati</taxon>
        <taxon>Bacillota</taxon>
        <taxon>Clostridia</taxon>
        <taxon>Eubacteriales</taxon>
        <taxon>Oscillospiraceae</taxon>
        <taxon>Ruthenibacterium</taxon>
    </lineage>
</organism>
<dbReference type="EMBL" id="WMZR01000010">
    <property type="protein sequence ID" value="MTS51674.1"/>
    <property type="molecule type" value="Genomic_DNA"/>
</dbReference>
<dbReference type="RefSeq" id="WP_155201248.1">
    <property type="nucleotide sequence ID" value="NZ_WMZL01000008.1"/>
</dbReference>
<reference evidence="1 2" key="1">
    <citation type="journal article" date="2019" name="Nat. Med.">
        <title>A library of human gut bacterial isolates paired with longitudinal multiomics data enables mechanistic microbiome research.</title>
        <authorList>
            <person name="Poyet M."/>
            <person name="Groussin M."/>
            <person name="Gibbons S.M."/>
            <person name="Avila-Pacheco J."/>
            <person name="Jiang X."/>
            <person name="Kearney S.M."/>
            <person name="Perrotta A.R."/>
            <person name="Berdy B."/>
            <person name="Zhao S."/>
            <person name="Lieberman T.D."/>
            <person name="Swanson P.K."/>
            <person name="Smith M."/>
            <person name="Roesemann S."/>
            <person name="Alexander J.E."/>
            <person name="Rich S.A."/>
            <person name="Livny J."/>
            <person name="Vlamakis H."/>
            <person name="Clish C."/>
            <person name="Bullock K."/>
            <person name="Deik A."/>
            <person name="Scott J."/>
            <person name="Pierce K.A."/>
            <person name="Xavier R.J."/>
            <person name="Alm E.J."/>
        </authorList>
    </citation>
    <scope>NUCLEOTIDE SEQUENCE [LARGE SCALE GENOMIC DNA]</scope>
    <source>
        <strain evidence="1 2">BIOML-A7</strain>
    </source>
</reference>
<gene>
    <name evidence="1" type="ORF">GMD52_08995</name>
</gene>
<protein>
    <recommendedName>
        <fullName evidence="3">PrgI family protein</fullName>
    </recommendedName>
</protein>
<evidence type="ECO:0000313" key="2">
    <source>
        <dbReference type="Proteomes" id="UP000449193"/>
    </source>
</evidence>
<dbReference type="Proteomes" id="UP000449193">
    <property type="component" value="Unassembled WGS sequence"/>
</dbReference>
<evidence type="ECO:0008006" key="3">
    <source>
        <dbReference type="Google" id="ProtNLM"/>
    </source>
</evidence>
<accession>A0A6I3QLU8</accession>
<dbReference type="AlphaFoldDB" id="A0A6I3QLU8"/>
<comment type="caution">
    <text evidence="1">The sequence shown here is derived from an EMBL/GenBank/DDBJ whole genome shotgun (WGS) entry which is preliminary data.</text>
</comment>